<comment type="caution">
    <text evidence="2">The sequence shown here is derived from an EMBL/GenBank/DDBJ whole genome shotgun (WGS) entry which is preliminary data.</text>
</comment>
<organism evidence="2 3">
    <name type="scientific">Rothia mucilaginosa</name>
    <dbReference type="NCBI Taxonomy" id="43675"/>
    <lineage>
        <taxon>Bacteria</taxon>
        <taxon>Bacillati</taxon>
        <taxon>Actinomycetota</taxon>
        <taxon>Actinomycetes</taxon>
        <taxon>Micrococcales</taxon>
        <taxon>Micrococcaceae</taxon>
        <taxon>Rothia</taxon>
    </lineage>
</organism>
<feature type="region of interest" description="Disordered" evidence="1">
    <location>
        <begin position="150"/>
        <end position="184"/>
    </location>
</feature>
<dbReference type="Proteomes" id="UP000713964">
    <property type="component" value="Unassembled WGS sequence"/>
</dbReference>
<accession>A0A930LB72</accession>
<gene>
    <name evidence="2" type="ORF">HXO58_08185</name>
</gene>
<sequence>MLELIVPGGDYYDEAACEFRTTEPTVLHLEHSLAALADWESKWKLPFLTLKDRSPEMVKDYLRCMAGGSISDETLKRLTQEQLQSITEYIDDPHTATTFRGGESMSTKAITSEEIYGWMVAYRIPFECQHWNLNRLTTLIRVCGIQQNPKKQKESRMETLSRYRSVNEKRRAETEERLRAQRKS</sequence>
<evidence type="ECO:0000313" key="3">
    <source>
        <dbReference type="Proteomes" id="UP000713964"/>
    </source>
</evidence>
<feature type="compositionally biased region" description="Basic and acidic residues" evidence="1">
    <location>
        <begin position="151"/>
        <end position="184"/>
    </location>
</feature>
<evidence type="ECO:0000313" key="2">
    <source>
        <dbReference type="EMBL" id="MBF1659797.1"/>
    </source>
</evidence>
<evidence type="ECO:0000256" key="1">
    <source>
        <dbReference type="SAM" id="MobiDB-lite"/>
    </source>
</evidence>
<dbReference type="AlphaFoldDB" id="A0A930LB72"/>
<dbReference type="EMBL" id="JABZXL010000026">
    <property type="protein sequence ID" value="MBF1659797.1"/>
    <property type="molecule type" value="Genomic_DNA"/>
</dbReference>
<reference evidence="2" key="1">
    <citation type="submission" date="2020-04" db="EMBL/GenBank/DDBJ databases">
        <title>Deep metagenomics examines the oral microbiome during advanced dental caries in children, revealing novel taxa and co-occurrences with host molecules.</title>
        <authorList>
            <person name="Baker J.L."/>
            <person name="Morton J.T."/>
            <person name="Dinis M."/>
            <person name="Alvarez R."/>
            <person name="Tran N.C."/>
            <person name="Knight R."/>
            <person name="Edlund A."/>
        </authorList>
    </citation>
    <scope>NUCLEOTIDE SEQUENCE</scope>
    <source>
        <strain evidence="2">JCVI_29_bin.11</strain>
    </source>
</reference>
<name>A0A930LB72_9MICC</name>
<proteinExistence type="predicted"/>
<protein>
    <submittedName>
        <fullName evidence="2">Uncharacterized protein</fullName>
    </submittedName>
</protein>